<keyword evidence="4 7" id="KW-1133">Transmembrane helix</keyword>
<evidence type="ECO:0000256" key="6">
    <source>
        <dbReference type="RuleBase" id="RU003376"/>
    </source>
</evidence>
<dbReference type="OrthoDB" id="9810850at2"/>
<dbReference type="STRING" id="709839.TSA66_02425"/>
<dbReference type="InterPro" id="IPR013833">
    <property type="entry name" value="Cyt_c_oxidase_su3_a-hlx"/>
</dbReference>
<dbReference type="PANTHER" id="PTHR11403:SF6">
    <property type="entry name" value="NITRIC OXIDE REDUCTASE SUBUNIT E"/>
    <property type="match status" value="1"/>
</dbReference>
<evidence type="ECO:0000256" key="4">
    <source>
        <dbReference type="ARBA" id="ARBA00022989"/>
    </source>
</evidence>
<dbReference type="InterPro" id="IPR000298">
    <property type="entry name" value="Cyt_c_oxidase-like_su3"/>
</dbReference>
<evidence type="ECO:0000256" key="2">
    <source>
        <dbReference type="ARBA" id="ARBA00010581"/>
    </source>
</evidence>
<keyword evidence="10" id="KW-1185">Reference proteome</keyword>
<protein>
    <recommendedName>
        <fullName evidence="8">Heme-copper oxidase subunit III family profile domain-containing protein</fullName>
    </recommendedName>
</protein>
<dbReference type="GO" id="GO:0004129">
    <property type="term" value="F:cytochrome-c oxidase activity"/>
    <property type="evidence" value="ECO:0007669"/>
    <property type="project" value="InterPro"/>
</dbReference>
<gene>
    <name evidence="9" type="ORF">TSA66_02425</name>
</gene>
<keyword evidence="3 6" id="KW-0812">Transmembrane</keyword>
<evidence type="ECO:0000259" key="8">
    <source>
        <dbReference type="PROSITE" id="PS50253"/>
    </source>
</evidence>
<accession>A0A0C1YHI6</accession>
<dbReference type="Gene3D" id="1.20.120.80">
    <property type="entry name" value="Cytochrome c oxidase, subunit III, four-helix bundle"/>
    <property type="match status" value="1"/>
</dbReference>
<dbReference type="GO" id="GO:0005886">
    <property type="term" value="C:plasma membrane"/>
    <property type="evidence" value="ECO:0007669"/>
    <property type="project" value="UniProtKB-SubCell"/>
</dbReference>
<proteinExistence type="inferred from homology"/>
<keyword evidence="5 7" id="KW-0472">Membrane</keyword>
<dbReference type="Pfam" id="PF00510">
    <property type="entry name" value="COX3"/>
    <property type="match status" value="1"/>
</dbReference>
<dbReference type="SUPFAM" id="SSF81452">
    <property type="entry name" value="Cytochrome c oxidase subunit III-like"/>
    <property type="match status" value="1"/>
</dbReference>
<dbReference type="GO" id="GO:0019646">
    <property type="term" value="P:aerobic electron transport chain"/>
    <property type="evidence" value="ECO:0007669"/>
    <property type="project" value="InterPro"/>
</dbReference>
<name>A0A0C1YHI6_9BURK</name>
<evidence type="ECO:0000313" key="9">
    <source>
        <dbReference type="EMBL" id="KIF79937.1"/>
    </source>
</evidence>
<comment type="similarity">
    <text evidence="2 6">Belongs to the cytochrome c oxidase subunit 3 family.</text>
</comment>
<evidence type="ECO:0000256" key="7">
    <source>
        <dbReference type="SAM" id="Phobius"/>
    </source>
</evidence>
<dbReference type="PROSITE" id="PS50253">
    <property type="entry name" value="COX3"/>
    <property type="match status" value="1"/>
</dbReference>
<dbReference type="PANTHER" id="PTHR11403">
    <property type="entry name" value="CYTOCHROME C OXIDASE SUBUNIT III"/>
    <property type="match status" value="1"/>
</dbReference>
<feature type="transmembrane region" description="Helical" evidence="7">
    <location>
        <begin position="93"/>
        <end position="111"/>
    </location>
</feature>
<evidence type="ECO:0000256" key="3">
    <source>
        <dbReference type="ARBA" id="ARBA00022692"/>
    </source>
</evidence>
<feature type="transmembrane region" description="Helical" evidence="7">
    <location>
        <begin position="145"/>
        <end position="171"/>
    </location>
</feature>
<dbReference type="Proteomes" id="UP000031572">
    <property type="component" value="Unassembled WGS sequence"/>
</dbReference>
<evidence type="ECO:0000256" key="1">
    <source>
        <dbReference type="ARBA" id="ARBA00004141"/>
    </source>
</evidence>
<evidence type="ECO:0000256" key="5">
    <source>
        <dbReference type="ARBA" id="ARBA00023136"/>
    </source>
</evidence>
<reference evidence="9 10" key="1">
    <citation type="submission" date="2014-12" db="EMBL/GenBank/DDBJ databases">
        <title>Denitrispirillum autotrophicum gen. nov., sp. nov., Denitrifying, Facultatively Autotrophic Bacteria Isolated from Rice Paddy Soil.</title>
        <authorList>
            <person name="Ishii S."/>
            <person name="Ashida N."/>
            <person name="Ohno H."/>
            <person name="Otsuka S."/>
            <person name="Yokota A."/>
            <person name="Senoo K."/>
        </authorList>
    </citation>
    <scope>NUCLEOTIDE SEQUENCE [LARGE SCALE GENOMIC DNA]</scope>
    <source>
        <strain evidence="9 10">TSA66</strain>
    </source>
</reference>
<dbReference type="AlphaFoldDB" id="A0A0C1YHI6"/>
<organism evidence="9 10">
    <name type="scientific">Noviherbaspirillum autotrophicum</name>
    <dbReference type="NCBI Taxonomy" id="709839"/>
    <lineage>
        <taxon>Bacteria</taxon>
        <taxon>Pseudomonadati</taxon>
        <taxon>Pseudomonadota</taxon>
        <taxon>Betaproteobacteria</taxon>
        <taxon>Burkholderiales</taxon>
        <taxon>Oxalobacteraceae</taxon>
        <taxon>Noviherbaspirillum</taxon>
    </lineage>
</organism>
<evidence type="ECO:0000313" key="10">
    <source>
        <dbReference type="Proteomes" id="UP000031572"/>
    </source>
</evidence>
<comment type="subcellular location">
    <subcellularLocation>
        <location evidence="6">Cell membrane</location>
        <topology evidence="6">Multi-pass membrane protein</topology>
    </subcellularLocation>
    <subcellularLocation>
        <location evidence="1">Membrane</location>
        <topology evidence="1">Multi-pass membrane protein</topology>
    </subcellularLocation>
</comment>
<dbReference type="EMBL" id="JWJG01000028">
    <property type="protein sequence ID" value="KIF79937.1"/>
    <property type="molecule type" value="Genomic_DNA"/>
</dbReference>
<dbReference type="InterPro" id="IPR024791">
    <property type="entry name" value="Cyt_c/ubiquinol_Oxase_su3"/>
</dbReference>
<feature type="transmembrane region" description="Helical" evidence="7">
    <location>
        <begin position="20"/>
        <end position="42"/>
    </location>
</feature>
<feature type="transmembrane region" description="Helical" evidence="7">
    <location>
        <begin position="62"/>
        <end position="81"/>
    </location>
</feature>
<feature type="transmembrane region" description="Helical" evidence="7">
    <location>
        <begin position="191"/>
        <end position="210"/>
    </location>
</feature>
<comment type="caution">
    <text evidence="9">The sequence shown here is derived from an EMBL/GenBank/DDBJ whole genome shotgun (WGS) entry which is preliminary data.</text>
</comment>
<feature type="domain" description="Heme-copper oxidase subunit III family profile" evidence="8">
    <location>
        <begin position="1"/>
        <end position="212"/>
    </location>
</feature>
<sequence>MNKSTHAEQFDDAAQQEQAVTFGMWIFLATELMFFGPLLFGYSYARSHFPEGVAAASRHTEVVLGTINTAVLLTSSLLMATAVEARKTDATQLARHLLLLVAALGIVFLVIKGSEYRHEWQERLVPGAGFAFPDPRHASAAEIFYFLYFGLTGLHALHLTIGIVMVLAFAIGLSRGKNRFASAERVEVAGLYWHFVDVVWIFLYPILYLVGRSG</sequence>
<dbReference type="RefSeq" id="WP_040038847.1">
    <property type="nucleotide sequence ID" value="NZ_JWJG01000028.1"/>
</dbReference>
<dbReference type="InterPro" id="IPR035973">
    <property type="entry name" value="Cyt_c_oxidase_su3-like_sf"/>
</dbReference>